<keyword evidence="2" id="KW-1185">Reference proteome</keyword>
<accession>A0A1S8AAW7</accession>
<evidence type="ECO:0000313" key="1">
    <source>
        <dbReference type="EMBL" id="GAW27189.1"/>
    </source>
</evidence>
<dbReference type="Proteomes" id="UP000054516">
    <property type="component" value="Unassembled WGS sequence"/>
</dbReference>
<protein>
    <submittedName>
        <fullName evidence="1">Uncharacterized protein</fullName>
    </submittedName>
</protein>
<evidence type="ECO:0000313" key="2">
    <source>
        <dbReference type="Proteomes" id="UP000054516"/>
    </source>
</evidence>
<gene>
    <name evidence="1" type="ORF">SAMD00023353_8100270</name>
</gene>
<dbReference type="EMBL" id="DF977526">
    <property type="protein sequence ID" value="GAW27189.1"/>
    <property type="molecule type" value="Genomic_DNA"/>
</dbReference>
<dbReference type="AlphaFoldDB" id="A0A1S8AAW7"/>
<sequence length="106" mass="11267">MCEYTQYTCPGCGLIMNTSVERCPDRPVGRRVHGGRVQNTQMVRLPTGCRRCAAVARTLAAGVVSPKPLDSPPTRSLAKPGAIVRESFTVADSAKCNSTPVAIPPI</sequence>
<organism evidence="1">
    <name type="scientific">Rosellinia necatrix</name>
    <name type="common">White root-rot fungus</name>
    <dbReference type="NCBI Taxonomy" id="77044"/>
    <lineage>
        <taxon>Eukaryota</taxon>
        <taxon>Fungi</taxon>
        <taxon>Dikarya</taxon>
        <taxon>Ascomycota</taxon>
        <taxon>Pezizomycotina</taxon>
        <taxon>Sordariomycetes</taxon>
        <taxon>Xylariomycetidae</taxon>
        <taxon>Xylariales</taxon>
        <taxon>Xylariaceae</taxon>
        <taxon>Rosellinia</taxon>
    </lineage>
</organism>
<proteinExistence type="predicted"/>
<name>A0A1S8AAW7_ROSNE</name>
<reference evidence="1" key="1">
    <citation type="submission" date="2016-03" db="EMBL/GenBank/DDBJ databases">
        <title>Draft genome sequence of Rosellinia necatrix.</title>
        <authorList>
            <person name="Kanematsu S."/>
        </authorList>
    </citation>
    <scope>NUCLEOTIDE SEQUENCE [LARGE SCALE GENOMIC DNA]</scope>
    <source>
        <strain evidence="1">W97</strain>
    </source>
</reference>